<dbReference type="Gene3D" id="1.20.1440.20">
    <property type="entry name" value="LemA-like domain"/>
    <property type="match status" value="1"/>
</dbReference>
<dbReference type="Pfam" id="PF04011">
    <property type="entry name" value="LemA"/>
    <property type="match status" value="1"/>
</dbReference>
<dbReference type="PANTHER" id="PTHR34478">
    <property type="entry name" value="PROTEIN LEMA"/>
    <property type="match status" value="1"/>
</dbReference>
<dbReference type="InterPro" id="IPR007156">
    <property type="entry name" value="MamQ_LemA"/>
</dbReference>
<comment type="caution">
    <text evidence="7">The sequence shown here is derived from an EMBL/GenBank/DDBJ whole genome shotgun (WGS) entry which is preliminary data.</text>
</comment>
<evidence type="ECO:0000313" key="8">
    <source>
        <dbReference type="Proteomes" id="UP001629274"/>
    </source>
</evidence>
<name>A0ABW9BBP2_9BURK</name>
<sequence length="248" mass="26716">MQALAAKRANKFGLRGQGCSRCLALEGIAMMATPSATPHVAGKPFRKTLYLIAAAFVLWVMGGCITYVAPPSDANVRASLTVVLDLYSQRLGIVSQLTAIAQDKLKIGTPALAAIAKARAQVIAVPATLALANDPIAFDRFDVAQRQFTDAISALVIEVESERRLASDATVRTLQGKLAVWATRISSARNRYDEAAQIYNAALHTFPHNVAALLCAEQEKPAFSVPDRPRLRTLPHIDFQALRGGLRV</sequence>
<evidence type="ECO:0000256" key="6">
    <source>
        <dbReference type="SAM" id="Phobius"/>
    </source>
</evidence>
<dbReference type="Proteomes" id="UP001629274">
    <property type="component" value="Unassembled WGS sequence"/>
</dbReference>
<dbReference type="InterPro" id="IPR023353">
    <property type="entry name" value="LemA-like_dom_sf"/>
</dbReference>
<reference evidence="7 8" key="1">
    <citation type="journal article" date="2024" name="Chem. Sci.">
        <title>Discovery of megapolipeptins by genome mining of a Burkholderiales bacteria collection.</title>
        <authorList>
            <person name="Paulo B.S."/>
            <person name="Recchia M.J.J."/>
            <person name="Lee S."/>
            <person name="Fergusson C.H."/>
            <person name="Romanowski S.B."/>
            <person name="Hernandez A."/>
            <person name="Krull N."/>
            <person name="Liu D.Y."/>
            <person name="Cavanagh H."/>
            <person name="Bos A."/>
            <person name="Gray C.A."/>
            <person name="Murphy B.T."/>
            <person name="Linington R.G."/>
            <person name="Eustaquio A.S."/>
        </authorList>
    </citation>
    <scope>NUCLEOTIDE SEQUENCE [LARGE SCALE GENOMIC DNA]</scope>
    <source>
        <strain evidence="7 8">RL17-351-BIE-A</strain>
    </source>
</reference>
<dbReference type="RefSeq" id="WP_238535758.1">
    <property type="nucleotide sequence ID" value="NZ_JAQQCK010000001.1"/>
</dbReference>
<dbReference type="EMBL" id="JAQQDR010000002">
    <property type="protein sequence ID" value="MFM0237444.1"/>
    <property type="molecule type" value="Genomic_DNA"/>
</dbReference>
<comment type="subcellular location">
    <subcellularLocation>
        <location evidence="1">Membrane</location>
        <topology evidence="1">Single-pass membrane protein</topology>
    </subcellularLocation>
</comment>
<keyword evidence="5 6" id="KW-0472">Membrane</keyword>
<protein>
    <submittedName>
        <fullName evidence="7">LemA family protein</fullName>
    </submittedName>
</protein>
<comment type="similarity">
    <text evidence="2">Belongs to the LemA family.</text>
</comment>
<evidence type="ECO:0000256" key="1">
    <source>
        <dbReference type="ARBA" id="ARBA00004167"/>
    </source>
</evidence>
<keyword evidence="3 6" id="KW-0812">Transmembrane</keyword>
<accession>A0ABW9BBP2</accession>
<gene>
    <name evidence="7" type="ORF">PQR03_04815</name>
</gene>
<evidence type="ECO:0000256" key="3">
    <source>
        <dbReference type="ARBA" id="ARBA00022692"/>
    </source>
</evidence>
<keyword evidence="8" id="KW-1185">Reference proteome</keyword>
<organism evidence="7 8">
    <name type="scientific">Paraburkholderia phytofirmans</name>
    <dbReference type="NCBI Taxonomy" id="261302"/>
    <lineage>
        <taxon>Bacteria</taxon>
        <taxon>Pseudomonadati</taxon>
        <taxon>Pseudomonadota</taxon>
        <taxon>Betaproteobacteria</taxon>
        <taxon>Burkholderiales</taxon>
        <taxon>Burkholderiaceae</taxon>
        <taxon>Paraburkholderia</taxon>
    </lineage>
</organism>
<evidence type="ECO:0000256" key="4">
    <source>
        <dbReference type="ARBA" id="ARBA00022989"/>
    </source>
</evidence>
<proteinExistence type="inferred from homology"/>
<dbReference type="SUPFAM" id="SSF140478">
    <property type="entry name" value="LemA-like"/>
    <property type="match status" value="1"/>
</dbReference>
<feature type="transmembrane region" description="Helical" evidence="6">
    <location>
        <begin position="49"/>
        <end position="69"/>
    </location>
</feature>
<evidence type="ECO:0000313" key="7">
    <source>
        <dbReference type="EMBL" id="MFM0237444.1"/>
    </source>
</evidence>
<evidence type="ECO:0000256" key="5">
    <source>
        <dbReference type="ARBA" id="ARBA00023136"/>
    </source>
</evidence>
<keyword evidence="4 6" id="KW-1133">Transmembrane helix</keyword>
<evidence type="ECO:0000256" key="2">
    <source>
        <dbReference type="ARBA" id="ARBA00008854"/>
    </source>
</evidence>
<dbReference type="PANTHER" id="PTHR34478:SF2">
    <property type="entry name" value="MEMBRANE PROTEIN"/>
    <property type="match status" value="1"/>
</dbReference>